<dbReference type="SUPFAM" id="SSF158446">
    <property type="entry name" value="IVS-encoded protein-like"/>
    <property type="match status" value="1"/>
</dbReference>
<protein>
    <submittedName>
        <fullName evidence="1">Four helix bundle protein</fullName>
    </submittedName>
</protein>
<dbReference type="RefSeq" id="WP_282591519.1">
    <property type="nucleotide sequence ID" value="NZ_JAPAAF010000010.1"/>
</dbReference>
<dbReference type="PANTHER" id="PTHR38471">
    <property type="entry name" value="FOUR HELIX BUNDLE PROTEIN"/>
    <property type="match status" value="1"/>
</dbReference>
<dbReference type="InterPro" id="IPR012657">
    <property type="entry name" value="23S_rRNA-intervening_sequence"/>
</dbReference>
<dbReference type="AlphaFoldDB" id="A0AA41Y3S2"/>
<dbReference type="PANTHER" id="PTHR38471:SF2">
    <property type="entry name" value="FOUR HELIX BUNDLE PROTEIN"/>
    <property type="match status" value="1"/>
</dbReference>
<comment type="caution">
    <text evidence="1">The sequence shown here is derived from an EMBL/GenBank/DDBJ whole genome shotgun (WGS) entry which is preliminary data.</text>
</comment>
<dbReference type="PIRSF" id="PIRSF035652">
    <property type="entry name" value="CHP02436"/>
    <property type="match status" value="1"/>
</dbReference>
<keyword evidence="2" id="KW-1185">Reference proteome</keyword>
<gene>
    <name evidence="1" type="ORF">N2K84_09270</name>
</gene>
<reference evidence="1" key="1">
    <citation type="submission" date="2022-10" db="EMBL/GenBank/DDBJ databases">
        <title>Gaoshiqiia sediminis gen. nov., sp. nov., isolated from coastal sediment.</title>
        <authorList>
            <person name="Yu W.X."/>
            <person name="Mu D.S."/>
            <person name="Du J.Z."/>
            <person name="Liang Y.Q."/>
        </authorList>
    </citation>
    <scope>NUCLEOTIDE SEQUENCE</scope>
    <source>
        <strain evidence="1">A06</strain>
    </source>
</reference>
<dbReference type="Proteomes" id="UP001163821">
    <property type="component" value="Unassembled WGS sequence"/>
</dbReference>
<proteinExistence type="predicted"/>
<dbReference type="Gene3D" id="1.20.1440.60">
    <property type="entry name" value="23S rRNA-intervening sequence"/>
    <property type="match status" value="1"/>
</dbReference>
<dbReference type="InterPro" id="IPR036583">
    <property type="entry name" value="23S_rRNA_IVS_sf"/>
</dbReference>
<dbReference type="Pfam" id="PF05635">
    <property type="entry name" value="23S_rRNA_IVP"/>
    <property type="match status" value="1"/>
</dbReference>
<dbReference type="EMBL" id="JAPAAF010000010">
    <property type="protein sequence ID" value="MCW0482916.1"/>
    <property type="molecule type" value="Genomic_DNA"/>
</dbReference>
<dbReference type="NCBIfam" id="TIGR02436">
    <property type="entry name" value="four helix bundle protein"/>
    <property type="match status" value="1"/>
</dbReference>
<evidence type="ECO:0000313" key="1">
    <source>
        <dbReference type="EMBL" id="MCW0482916.1"/>
    </source>
</evidence>
<name>A0AA41Y3S2_9BACT</name>
<evidence type="ECO:0000313" key="2">
    <source>
        <dbReference type="Proteomes" id="UP001163821"/>
    </source>
</evidence>
<organism evidence="1 2">
    <name type="scientific">Gaoshiqia sediminis</name>
    <dbReference type="NCBI Taxonomy" id="2986998"/>
    <lineage>
        <taxon>Bacteria</taxon>
        <taxon>Pseudomonadati</taxon>
        <taxon>Bacteroidota</taxon>
        <taxon>Bacteroidia</taxon>
        <taxon>Marinilabiliales</taxon>
        <taxon>Prolixibacteraceae</taxon>
        <taxon>Gaoshiqia</taxon>
    </lineage>
</organism>
<sequence length="121" mass="13993">MKDLRSRLFDFAVRFIKFLRTLPVNTENKVIRYQLTKSSSSSGANYEEAQAASSKADFIFKTELALKEMRESNYWLRLIESIQEGNNIDVMELHFLQSESDELKKILASIIKKTKDHLTGS</sequence>
<accession>A0AA41Y3S2</accession>